<keyword evidence="12" id="KW-1185">Reference proteome</keyword>
<comment type="subcellular location">
    <subcellularLocation>
        <location evidence="1">Membrane</location>
        <topology evidence="1">Multi-pass membrane protein</topology>
    </subcellularLocation>
</comment>
<feature type="compositionally biased region" description="Basic and acidic residues" evidence="7">
    <location>
        <begin position="516"/>
        <end position="530"/>
    </location>
</feature>
<feature type="transmembrane region" description="Helical" evidence="8">
    <location>
        <begin position="738"/>
        <end position="763"/>
    </location>
</feature>
<feature type="transmembrane region" description="Helical" evidence="8">
    <location>
        <begin position="954"/>
        <end position="975"/>
    </location>
</feature>
<feature type="transmembrane region" description="Helical" evidence="8">
    <location>
        <begin position="928"/>
        <end position="948"/>
    </location>
</feature>
<dbReference type="Pfam" id="PF02714">
    <property type="entry name" value="RSN1_7TM"/>
    <property type="match status" value="1"/>
</dbReference>
<feature type="transmembrane region" description="Helical" evidence="8">
    <location>
        <begin position="833"/>
        <end position="858"/>
    </location>
</feature>
<keyword evidence="3" id="KW-0813">Transport</keyword>
<feature type="compositionally biased region" description="Basic and acidic residues" evidence="7">
    <location>
        <begin position="329"/>
        <end position="340"/>
    </location>
</feature>
<feature type="transmembrane region" description="Helical" evidence="8">
    <location>
        <begin position="987"/>
        <end position="1008"/>
    </location>
</feature>
<comment type="similarity">
    <text evidence="2">Belongs to the CSC1 (TC 1.A.17) family.</text>
</comment>
<feature type="region of interest" description="Disordered" evidence="7">
    <location>
        <begin position="1197"/>
        <end position="1216"/>
    </location>
</feature>
<feature type="region of interest" description="Disordered" evidence="7">
    <location>
        <begin position="397"/>
        <end position="416"/>
    </location>
</feature>
<evidence type="ECO:0000256" key="2">
    <source>
        <dbReference type="ARBA" id="ARBA00007779"/>
    </source>
</evidence>
<evidence type="ECO:0000259" key="10">
    <source>
        <dbReference type="Pfam" id="PF13967"/>
    </source>
</evidence>
<dbReference type="AlphaFoldDB" id="A0A286URY7"/>
<dbReference type="GO" id="GO:0005886">
    <property type="term" value="C:plasma membrane"/>
    <property type="evidence" value="ECO:0007669"/>
    <property type="project" value="TreeGrafter"/>
</dbReference>
<feature type="transmembrane region" description="Helical" evidence="8">
    <location>
        <begin position="231"/>
        <end position="251"/>
    </location>
</feature>
<dbReference type="Proteomes" id="UP000217199">
    <property type="component" value="Unassembled WGS sequence"/>
</dbReference>
<comment type="caution">
    <text evidence="11">The sequence shown here is derived from an EMBL/GenBank/DDBJ whole genome shotgun (WGS) entry which is preliminary data.</text>
</comment>
<feature type="region of interest" description="Disordered" evidence="7">
    <location>
        <begin position="317"/>
        <end position="340"/>
    </location>
</feature>
<protein>
    <recommendedName>
        <fullName evidence="13">CSC1/OSCA1-like 7TM region domain-containing protein</fullName>
    </recommendedName>
</protein>
<dbReference type="STRING" id="2282107.A0A286URY7"/>
<evidence type="ECO:0000256" key="8">
    <source>
        <dbReference type="SAM" id="Phobius"/>
    </source>
</evidence>
<dbReference type="GO" id="GO:0005227">
    <property type="term" value="F:calcium-activated cation channel activity"/>
    <property type="evidence" value="ECO:0007669"/>
    <property type="project" value="InterPro"/>
</dbReference>
<proteinExistence type="inferred from homology"/>
<keyword evidence="5 8" id="KW-1133">Transmembrane helix</keyword>
<evidence type="ECO:0000313" key="11">
    <source>
        <dbReference type="EMBL" id="PAV22327.1"/>
    </source>
</evidence>
<keyword evidence="4 8" id="KW-0812">Transmembrane</keyword>
<feature type="domain" description="CSC1/OSCA1-like N-terminal transmembrane" evidence="10">
    <location>
        <begin position="59"/>
        <end position="173"/>
    </location>
</feature>
<evidence type="ECO:0008006" key="13">
    <source>
        <dbReference type="Google" id="ProtNLM"/>
    </source>
</evidence>
<organism evidence="11 12">
    <name type="scientific">Pyrrhoderma noxium</name>
    <dbReference type="NCBI Taxonomy" id="2282107"/>
    <lineage>
        <taxon>Eukaryota</taxon>
        <taxon>Fungi</taxon>
        <taxon>Dikarya</taxon>
        <taxon>Basidiomycota</taxon>
        <taxon>Agaricomycotina</taxon>
        <taxon>Agaricomycetes</taxon>
        <taxon>Hymenochaetales</taxon>
        <taxon>Hymenochaetaceae</taxon>
        <taxon>Pyrrhoderma</taxon>
    </lineage>
</organism>
<feature type="transmembrane region" description="Helical" evidence="8">
    <location>
        <begin position="1014"/>
        <end position="1035"/>
    </location>
</feature>
<feature type="compositionally biased region" description="Basic and acidic residues" evidence="7">
    <location>
        <begin position="559"/>
        <end position="570"/>
    </location>
</feature>
<evidence type="ECO:0000256" key="4">
    <source>
        <dbReference type="ARBA" id="ARBA00022692"/>
    </source>
</evidence>
<dbReference type="PANTHER" id="PTHR13018">
    <property type="entry name" value="PROBABLE MEMBRANE PROTEIN DUF221-RELATED"/>
    <property type="match status" value="1"/>
</dbReference>
<sequence>MLMLVHPPPDWGLTFTTLIPTTITTSSIVLASDTSGSLGVSVSQPVCIGNGLDVSAVGLLSTLVLSSVVGILIWLLFAILRPRFRQIYSVREWFPPQTVRPEPLSNSFWAFIFPHVPFVPSVPDENDVMKARTDNELPVDGQFSQRVLWVCFLVVLGWSFLGLAGLLPLYLVNTPCLAQSIPQARFGGIYSVLQDLSLLRLLQLLEDENITTSSKILARAVVNGNDVTSNIRTRIIILTVFTIVLGMLPALRKIFKEFNRLVNYRHVWLEIRCEGLEMGWLSAEKAPGFLGMGEKRIKDFIVKTGLSATLDKNSGIGSSGVRQRAQSHRAQERIEKTRDDEEKAALEIDVRSLFTVGDTGRLPALIAERDHILGQLEMAEARYIASFKLATPDPSVADLGPSSDGGNSLKRRISRPKALAGYQHHVRSRRGRRTNATSSTAPTSYVAPSQYYKLGNVRGISDGRIYSQDSLDEGPSFGDSVRSRIVGSRFQEVNHDDHGEALPIGSRVNTISSVNYKDRRGGSSNTRDDSFGTYGGQHHVADPSSGNEADTDTYPLTKTMDRDTSRRESGKGSATDDFPSAILVDSIMNYNSSPKRMDSGIGDYELIDNEEQNDLTPSRSGMANMREEREVPLHLRLQPQGGFVRPLSGLGNEELGSIYSDIGEWRTQLKQINNEISEAQNECYNDIADGRETVRGWLMTGRGLRFLPGIELIEGRTKDDILWDELQRQGNAKKKIRFWLLVILVTFLLAAGLLGVAGLAVASAPEVAHYLPFFQPLFRDGELIGPGIVYTLIPVLIATLFFFISINTIQYASHYSGNISAIKAQLSTYKATFFLLTVVGMMWFTAAGAVVFAMGAIATSSERSSTVASGSVYMSVFFLALIINAAIIAPGLLLLQPLRLKSVLWNVYHAITPRQRFRALYPKPYDPTYATACCILAVILASTFSLIFPLIGPAVVLLLLLTLVAHRFLVGYVYGRTESQTGGLLQIWLLKRFATVVSLQPILLGLILLSRRLFIEGGISTGVGVVSILAIEIYAHYKMKQPGKNSLSSATLRALDIFEEQTMEKNTTTAKDIDGSSLGTSAMRMRSRGSMASVLDMMSLTLAVMPSSHSRGAVPIETESLDDLTATERAARTHPDAPPHLPALPFGDHADEMAGILYAPELLAPPPIIWLPNDSAGIAKSEAYDLQRYHGLKATIDVRSQDDASSKRSPRQRGGS</sequence>
<evidence type="ECO:0000256" key="1">
    <source>
        <dbReference type="ARBA" id="ARBA00004141"/>
    </source>
</evidence>
<feature type="transmembrane region" description="Helical" evidence="8">
    <location>
        <begin position="147"/>
        <end position="171"/>
    </location>
</feature>
<evidence type="ECO:0000256" key="5">
    <source>
        <dbReference type="ARBA" id="ARBA00022989"/>
    </source>
</evidence>
<dbReference type="InterPro" id="IPR032880">
    <property type="entry name" value="CSC1/OSCA1-like_N"/>
</dbReference>
<dbReference type="InterPro" id="IPR003864">
    <property type="entry name" value="CSC1/OSCA1-like_7TM"/>
</dbReference>
<dbReference type="InParanoid" id="A0A286URY7"/>
<feature type="region of interest" description="Disordered" evidence="7">
    <location>
        <begin position="513"/>
        <end position="578"/>
    </location>
</feature>
<gene>
    <name evidence="11" type="ORF">PNOK_0228400</name>
</gene>
<keyword evidence="6 8" id="KW-0472">Membrane</keyword>
<evidence type="ECO:0000259" key="9">
    <source>
        <dbReference type="Pfam" id="PF02714"/>
    </source>
</evidence>
<dbReference type="OrthoDB" id="2591106at2759"/>
<feature type="transmembrane region" description="Helical" evidence="8">
    <location>
        <begin position="870"/>
        <end position="895"/>
    </location>
</feature>
<feature type="transmembrane region" description="Helical" evidence="8">
    <location>
        <begin position="783"/>
        <end position="804"/>
    </location>
</feature>
<evidence type="ECO:0000256" key="3">
    <source>
        <dbReference type="ARBA" id="ARBA00022448"/>
    </source>
</evidence>
<evidence type="ECO:0000313" key="12">
    <source>
        <dbReference type="Proteomes" id="UP000217199"/>
    </source>
</evidence>
<evidence type="ECO:0000256" key="7">
    <source>
        <dbReference type="SAM" id="MobiDB-lite"/>
    </source>
</evidence>
<dbReference type="InterPro" id="IPR045122">
    <property type="entry name" value="Csc1-like"/>
</dbReference>
<accession>A0A286URY7</accession>
<dbReference type="PANTHER" id="PTHR13018:SF139">
    <property type="entry name" value="PHOSPHATE METABOLISM PROTEIN 7"/>
    <property type="match status" value="1"/>
</dbReference>
<dbReference type="Pfam" id="PF13967">
    <property type="entry name" value="RSN1_TM"/>
    <property type="match status" value="1"/>
</dbReference>
<feature type="transmembrane region" description="Helical" evidence="8">
    <location>
        <begin position="55"/>
        <end position="80"/>
    </location>
</feature>
<evidence type="ECO:0000256" key="6">
    <source>
        <dbReference type="ARBA" id="ARBA00023136"/>
    </source>
</evidence>
<feature type="domain" description="CSC1/OSCA1-like 7TM region" evidence="9">
    <location>
        <begin position="736"/>
        <end position="1006"/>
    </location>
</feature>
<reference evidence="11 12" key="1">
    <citation type="journal article" date="2017" name="Mol. Ecol.">
        <title>Comparative and population genomic landscape of Phellinus noxius: A hypervariable fungus causing root rot in trees.</title>
        <authorList>
            <person name="Chung C.L."/>
            <person name="Lee T.J."/>
            <person name="Akiba M."/>
            <person name="Lee H.H."/>
            <person name="Kuo T.H."/>
            <person name="Liu D."/>
            <person name="Ke H.M."/>
            <person name="Yokoi T."/>
            <person name="Roa M.B."/>
            <person name="Lu M.J."/>
            <person name="Chang Y.Y."/>
            <person name="Ann P.J."/>
            <person name="Tsai J.N."/>
            <person name="Chen C.Y."/>
            <person name="Tzean S.S."/>
            <person name="Ota Y."/>
            <person name="Hattori T."/>
            <person name="Sahashi N."/>
            <person name="Liou R.F."/>
            <person name="Kikuchi T."/>
            <person name="Tsai I.J."/>
        </authorList>
    </citation>
    <scope>NUCLEOTIDE SEQUENCE [LARGE SCALE GENOMIC DNA]</scope>
    <source>
        <strain evidence="11 12">FFPRI411160</strain>
    </source>
</reference>
<name>A0A286URY7_9AGAM</name>
<dbReference type="EMBL" id="NBII01000002">
    <property type="protein sequence ID" value="PAV22327.1"/>
    <property type="molecule type" value="Genomic_DNA"/>
</dbReference>